<protein>
    <submittedName>
        <fullName evidence="1">Uncharacterized protein</fullName>
    </submittedName>
</protein>
<dbReference type="RefSeq" id="XP_009173945.1">
    <property type="nucleotide sequence ID" value="XM_009175681.1"/>
</dbReference>
<accession>A0A074Z5D0</accession>
<dbReference type="EMBL" id="KL596907">
    <property type="protein sequence ID" value="KER22283.1"/>
    <property type="molecule type" value="Genomic_DNA"/>
</dbReference>
<evidence type="ECO:0000313" key="1">
    <source>
        <dbReference type="EMBL" id="KER22283.1"/>
    </source>
</evidence>
<reference evidence="1 2" key="1">
    <citation type="submission" date="2013-11" db="EMBL/GenBank/DDBJ databases">
        <title>Opisthorchis viverrini - life in the bile duct.</title>
        <authorList>
            <person name="Young N.D."/>
            <person name="Nagarajan N."/>
            <person name="Lin S.J."/>
            <person name="Korhonen P.K."/>
            <person name="Jex A.R."/>
            <person name="Hall R.S."/>
            <person name="Safavi-Hemami H."/>
            <person name="Kaewkong W."/>
            <person name="Bertrand D."/>
            <person name="Gao S."/>
            <person name="Seet Q."/>
            <person name="Wongkham S."/>
            <person name="Teh B.T."/>
            <person name="Wongkham C."/>
            <person name="Intapan P.M."/>
            <person name="Maleewong W."/>
            <person name="Yang X."/>
            <person name="Hu M."/>
            <person name="Wang Z."/>
            <person name="Hofmann A."/>
            <person name="Sternberg P.W."/>
            <person name="Tan P."/>
            <person name="Wang J."/>
            <person name="Gasser R.B."/>
        </authorList>
    </citation>
    <scope>NUCLEOTIDE SEQUENCE [LARGE SCALE GENOMIC DNA]</scope>
</reference>
<dbReference type="KEGG" id="ovi:T265_09571"/>
<dbReference type="AlphaFoldDB" id="A0A074Z5D0"/>
<evidence type="ECO:0000313" key="2">
    <source>
        <dbReference type="Proteomes" id="UP000054324"/>
    </source>
</evidence>
<proteinExistence type="predicted"/>
<dbReference type="Proteomes" id="UP000054324">
    <property type="component" value="Unassembled WGS sequence"/>
</dbReference>
<organism evidence="1 2">
    <name type="scientific">Opisthorchis viverrini</name>
    <name type="common">Southeast Asian liver fluke</name>
    <dbReference type="NCBI Taxonomy" id="6198"/>
    <lineage>
        <taxon>Eukaryota</taxon>
        <taxon>Metazoa</taxon>
        <taxon>Spiralia</taxon>
        <taxon>Lophotrochozoa</taxon>
        <taxon>Platyhelminthes</taxon>
        <taxon>Trematoda</taxon>
        <taxon>Digenea</taxon>
        <taxon>Opisthorchiida</taxon>
        <taxon>Opisthorchiata</taxon>
        <taxon>Opisthorchiidae</taxon>
        <taxon>Opisthorchis</taxon>
    </lineage>
</organism>
<name>A0A074Z5D0_OPIVI</name>
<dbReference type="GeneID" id="20323740"/>
<dbReference type="CTD" id="20323740"/>
<sequence length="122" mass="14029">MHPRNYLTLPYKYSCSKPERFNSEPSASLVRHLCPPRGNVHELGRLRGPADFRYLNQVGSQYFRVALKFPEEAQRHRLGNLQLPDHCFECVMSWLNYRGQLIEVVHATSEPSSSRTLLTGDG</sequence>
<gene>
    <name evidence="1" type="ORF">T265_09571</name>
</gene>
<keyword evidence="2" id="KW-1185">Reference proteome</keyword>